<organism evidence="1 2">
    <name type="scientific">Paenibacillus aurantiacus</name>
    <dbReference type="NCBI Taxonomy" id="1936118"/>
    <lineage>
        <taxon>Bacteria</taxon>
        <taxon>Bacillati</taxon>
        <taxon>Bacillota</taxon>
        <taxon>Bacilli</taxon>
        <taxon>Bacillales</taxon>
        <taxon>Paenibacillaceae</taxon>
        <taxon>Paenibacillus</taxon>
    </lineage>
</organism>
<keyword evidence="2" id="KW-1185">Reference proteome</keyword>
<name>A0ABV5KGT1_9BACL</name>
<evidence type="ECO:0008006" key="3">
    <source>
        <dbReference type="Google" id="ProtNLM"/>
    </source>
</evidence>
<evidence type="ECO:0000313" key="1">
    <source>
        <dbReference type="EMBL" id="MFB9324437.1"/>
    </source>
</evidence>
<accession>A0ABV5KGT1</accession>
<dbReference type="EMBL" id="JBHMDO010000002">
    <property type="protein sequence ID" value="MFB9324437.1"/>
    <property type="molecule type" value="Genomic_DNA"/>
</dbReference>
<dbReference type="Proteomes" id="UP001589747">
    <property type="component" value="Unassembled WGS sequence"/>
</dbReference>
<evidence type="ECO:0000313" key="2">
    <source>
        <dbReference type="Proteomes" id="UP001589747"/>
    </source>
</evidence>
<protein>
    <recommendedName>
        <fullName evidence="3">Lipoprotein</fullName>
    </recommendedName>
</protein>
<gene>
    <name evidence="1" type="ORF">ACFFSY_00590</name>
</gene>
<dbReference type="PROSITE" id="PS51257">
    <property type="entry name" value="PROKAR_LIPOPROTEIN"/>
    <property type="match status" value="1"/>
</dbReference>
<proteinExistence type="predicted"/>
<reference evidence="1 2" key="1">
    <citation type="submission" date="2024-09" db="EMBL/GenBank/DDBJ databases">
        <authorList>
            <person name="Sun Q."/>
            <person name="Mori K."/>
        </authorList>
    </citation>
    <scope>NUCLEOTIDE SEQUENCE [LARGE SCALE GENOMIC DNA]</scope>
    <source>
        <strain evidence="1 2">TISTR 2452</strain>
    </source>
</reference>
<comment type="caution">
    <text evidence="1">The sequence shown here is derived from an EMBL/GenBank/DDBJ whole genome shotgun (WGS) entry which is preliminary data.</text>
</comment>
<sequence>MNHHSRKAVLTIIMLLTVLGLFGCGGSTDKRAAEKIEEALQAKYGEEFVVEGLGGGYSTMSNNRLKAVVYPKNAPNTRVNVQITKDLKQVYDDYVNIKVAQAAKGPIEHIVKALWPDGKVSITNDAGLNDADDKDTSMSYEEFVKLHPENWQLVYVFLNSADYMDAQGRMNQEAEIQKFDRLARQLSASKYLRSSIGVYYLTPEAYSLFEEAERSKTSVLNYYDDLKEKDGKVSLVTGITYDLADNGGPSKDKAAFDEQFELWKNVREAIK</sequence>